<evidence type="ECO:0000256" key="1">
    <source>
        <dbReference type="ARBA" id="ARBA00002663"/>
    </source>
</evidence>
<dbReference type="AlphaFoldDB" id="A0A178MGC6"/>
<dbReference type="PROSITE" id="PS00648">
    <property type="entry name" value="RIBONUCLEASE_P"/>
    <property type="match status" value="1"/>
</dbReference>
<dbReference type="GO" id="GO:0030677">
    <property type="term" value="C:ribonuclease P complex"/>
    <property type="evidence" value="ECO:0007669"/>
    <property type="project" value="TreeGrafter"/>
</dbReference>
<evidence type="ECO:0000256" key="6">
    <source>
        <dbReference type="ARBA" id="ARBA00022884"/>
    </source>
</evidence>
<dbReference type="OrthoDB" id="166028at2"/>
<comment type="similarity">
    <text evidence="7">Belongs to the RnpA family.</text>
</comment>
<evidence type="ECO:0000256" key="7">
    <source>
        <dbReference type="HAMAP-Rule" id="MF_00227"/>
    </source>
</evidence>
<organism evidence="10 11">
    <name type="scientific">Chloroflexus islandicus</name>
    <dbReference type="NCBI Taxonomy" id="1707952"/>
    <lineage>
        <taxon>Bacteria</taxon>
        <taxon>Bacillati</taxon>
        <taxon>Chloroflexota</taxon>
        <taxon>Chloroflexia</taxon>
        <taxon>Chloroflexales</taxon>
        <taxon>Chloroflexineae</taxon>
        <taxon>Chloroflexaceae</taxon>
        <taxon>Chloroflexus</taxon>
    </lineage>
</organism>
<dbReference type="RefSeq" id="WP_066783770.1">
    <property type="nucleotide sequence ID" value="NZ_LWQS01000036.1"/>
</dbReference>
<dbReference type="PANTHER" id="PTHR33992:SF1">
    <property type="entry name" value="RIBONUCLEASE P PROTEIN COMPONENT"/>
    <property type="match status" value="1"/>
</dbReference>
<evidence type="ECO:0000256" key="9">
    <source>
        <dbReference type="SAM" id="MobiDB-lite"/>
    </source>
</evidence>
<dbReference type="InterPro" id="IPR020539">
    <property type="entry name" value="RNase_P_CS"/>
</dbReference>
<evidence type="ECO:0000256" key="2">
    <source>
        <dbReference type="ARBA" id="ARBA00022694"/>
    </source>
</evidence>
<name>A0A178MGC6_9CHLR</name>
<feature type="region of interest" description="Disordered" evidence="9">
    <location>
        <begin position="115"/>
        <end position="135"/>
    </location>
</feature>
<keyword evidence="2 7" id="KW-0819">tRNA processing</keyword>
<dbReference type="EC" id="3.1.26.5" evidence="7 8"/>
<keyword evidence="5 7" id="KW-0378">Hydrolase</keyword>
<dbReference type="SUPFAM" id="SSF54211">
    <property type="entry name" value="Ribosomal protein S5 domain 2-like"/>
    <property type="match status" value="1"/>
</dbReference>
<comment type="function">
    <text evidence="1 7">RNaseP catalyzes the removal of the 5'-leader sequence from pre-tRNA to produce the mature 5'-terminus. It can also cleave other RNA substrates such as 4.5S RNA. The protein component plays an auxiliary but essential role in vivo by binding to the 5'-leader sequence and broadening the substrate specificity of the ribozyme.</text>
</comment>
<dbReference type="GO" id="GO:0042781">
    <property type="term" value="F:3'-tRNA processing endoribonuclease activity"/>
    <property type="evidence" value="ECO:0007669"/>
    <property type="project" value="TreeGrafter"/>
</dbReference>
<accession>A0A178MGC6</accession>
<evidence type="ECO:0000256" key="4">
    <source>
        <dbReference type="ARBA" id="ARBA00022759"/>
    </source>
</evidence>
<proteinExistence type="inferred from homology"/>
<dbReference type="Pfam" id="PF00825">
    <property type="entry name" value="Ribonuclease_P"/>
    <property type="match status" value="1"/>
</dbReference>
<dbReference type="GO" id="GO:0001682">
    <property type="term" value="P:tRNA 5'-leader removal"/>
    <property type="evidence" value="ECO:0007669"/>
    <property type="project" value="UniProtKB-UniRule"/>
</dbReference>
<protein>
    <recommendedName>
        <fullName evidence="7 8">Ribonuclease P protein component</fullName>
        <shortName evidence="7">RNase P protein</shortName>
        <shortName evidence="7">RNaseP protein</shortName>
        <ecNumber evidence="7 8">3.1.26.5</ecNumber>
    </recommendedName>
    <alternativeName>
        <fullName evidence="7">Protein C5</fullName>
    </alternativeName>
</protein>
<reference evidence="10 11" key="1">
    <citation type="submission" date="2016-04" db="EMBL/GenBank/DDBJ databases">
        <title>Chloroflexus islandicus sp. nov., a thermophilic filamentous anoxygenic phototrophic bacterium from geyser Strokkur (Iceland).</title>
        <authorList>
            <person name="Gaisin V.A."/>
            <person name="Kalashnikov A.M."/>
            <person name="Sukhacheva M.V."/>
            <person name="Grouzdev D.S."/>
            <person name="Ivanov T.M."/>
            <person name="Kuznetsov B."/>
            <person name="Gorlenko V.M."/>
        </authorList>
    </citation>
    <scope>NUCLEOTIDE SEQUENCE [LARGE SCALE GENOMIC DNA]</scope>
    <source>
        <strain evidence="11">isl-2</strain>
    </source>
</reference>
<dbReference type="GO" id="GO:0000049">
    <property type="term" value="F:tRNA binding"/>
    <property type="evidence" value="ECO:0007669"/>
    <property type="project" value="UniProtKB-UniRule"/>
</dbReference>
<gene>
    <name evidence="7" type="primary">rnpA</name>
    <name evidence="10" type="ORF">A6A03_10005</name>
</gene>
<keyword evidence="6 7" id="KW-0694">RNA-binding</keyword>
<dbReference type="Proteomes" id="UP000078287">
    <property type="component" value="Unassembled WGS sequence"/>
</dbReference>
<keyword evidence="4 7" id="KW-0255">Endonuclease</keyword>
<dbReference type="Gene3D" id="3.30.230.10">
    <property type="match status" value="1"/>
</dbReference>
<dbReference type="NCBIfam" id="TIGR00188">
    <property type="entry name" value="rnpA"/>
    <property type="match status" value="1"/>
</dbReference>
<dbReference type="EMBL" id="LWQS01000036">
    <property type="protein sequence ID" value="OAN47613.1"/>
    <property type="molecule type" value="Genomic_DNA"/>
</dbReference>
<dbReference type="InterPro" id="IPR020568">
    <property type="entry name" value="Ribosomal_Su5_D2-typ_SF"/>
</dbReference>
<dbReference type="PANTHER" id="PTHR33992">
    <property type="entry name" value="RIBONUCLEASE P PROTEIN COMPONENT"/>
    <property type="match status" value="1"/>
</dbReference>
<evidence type="ECO:0000256" key="5">
    <source>
        <dbReference type="ARBA" id="ARBA00022801"/>
    </source>
</evidence>
<comment type="subunit">
    <text evidence="7">Consists of a catalytic RNA component (M1 or rnpB) and a protein subunit.</text>
</comment>
<dbReference type="InterPro" id="IPR014721">
    <property type="entry name" value="Ribsml_uS5_D2-typ_fold_subgr"/>
</dbReference>
<evidence type="ECO:0000256" key="8">
    <source>
        <dbReference type="NCBIfam" id="TIGR00188"/>
    </source>
</evidence>
<sequence length="135" mass="15144">MRRANRLRRPEQFRRVRHEGRTVTSPWLALTVAPGRRNAVRCGFIAGRRIGGAVQRNRARRRVREAVRLLLPSLQSGYDLVFVIRSPEVVEAPFSRLQADIAALLRQACLLNAPEPESTASTSATSHPQHERGSS</sequence>
<keyword evidence="11" id="KW-1185">Reference proteome</keyword>
<feature type="compositionally biased region" description="Low complexity" evidence="9">
    <location>
        <begin position="115"/>
        <end position="126"/>
    </location>
</feature>
<evidence type="ECO:0000313" key="11">
    <source>
        <dbReference type="Proteomes" id="UP000078287"/>
    </source>
</evidence>
<dbReference type="GO" id="GO:0004526">
    <property type="term" value="F:ribonuclease P activity"/>
    <property type="evidence" value="ECO:0007669"/>
    <property type="project" value="UniProtKB-UniRule"/>
</dbReference>
<evidence type="ECO:0000313" key="10">
    <source>
        <dbReference type="EMBL" id="OAN47613.1"/>
    </source>
</evidence>
<keyword evidence="3 7" id="KW-0540">Nuclease</keyword>
<dbReference type="STRING" id="1707952.A6A03_10005"/>
<evidence type="ECO:0000256" key="3">
    <source>
        <dbReference type="ARBA" id="ARBA00022722"/>
    </source>
</evidence>
<dbReference type="HAMAP" id="MF_00227">
    <property type="entry name" value="RNase_P"/>
    <property type="match status" value="1"/>
</dbReference>
<comment type="caution">
    <text evidence="10">The sequence shown here is derived from an EMBL/GenBank/DDBJ whole genome shotgun (WGS) entry which is preliminary data.</text>
</comment>
<dbReference type="InterPro" id="IPR000100">
    <property type="entry name" value="RNase_P"/>
</dbReference>
<comment type="catalytic activity">
    <reaction evidence="7">
        <text>Endonucleolytic cleavage of RNA, removing 5'-extranucleotides from tRNA precursor.</text>
        <dbReference type="EC" id="3.1.26.5"/>
    </reaction>
</comment>